<feature type="binding site" evidence="5">
    <location>
        <begin position="128"/>
        <end position="132"/>
    </location>
    <ligand>
        <name>NADP(+)</name>
        <dbReference type="ChEBI" id="CHEBI:58349"/>
    </ligand>
</feature>
<dbReference type="Pfam" id="PF08501">
    <property type="entry name" value="Shikimate_dh_N"/>
    <property type="match status" value="1"/>
</dbReference>
<dbReference type="GO" id="GO:0005829">
    <property type="term" value="C:cytosol"/>
    <property type="evidence" value="ECO:0007669"/>
    <property type="project" value="TreeGrafter"/>
</dbReference>
<comment type="catalytic activity">
    <reaction evidence="4 5">
        <text>shikimate + NADP(+) = 3-dehydroshikimate + NADPH + H(+)</text>
        <dbReference type="Rhea" id="RHEA:17737"/>
        <dbReference type="ChEBI" id="CHEBI:15378"/>
        <dbReference type="ChEBI" id="CHEBI:16630"/>
        <dbReference type="ChEBI" id="CHEBI:36208"/>
        <dbReference type="ChEBI" id="CHEBI:57783"/>
        <dbReference type="ChEBI" id="CHEBI:58349"/>
        <dbReference type="EC" id="1.1.1.25"/>
    </reaction>
</comment>
<dbReference type="RefSeq" id="WP_107569871.1">
    <property type="nucleotide sequence ID" value="NZ_PYYB01000002.1"/>
</dbReference>
<comment type="function">
    <text evidence="5">Involved in the biosynthesis of the chorismate, which leads to the biosynthesis of aromatic amino acids. Catalyzes the reversible NADPH linked reduction of 3-dehydroshikimate (DHSA) to yield shikimate (SA).</text>
</comment>
<dbReference type="InterPro" id="IPR006151">
    <property type="entry name" value="Shikm_DH/Glu-tRNA_Rdtase"/>
</dbReference>
<dbReference type="SUPFAM" id="SSF51735">
    <property type="entry name" value="NAD(P)-binding Rossmann-fold domains"/>
    <property type="match status" value="1"/>
</dbReference>
<evidence type="ECO:0000256" key="3">
    <source>
        <dbReference type="ARBA" id="ARBA00023141"/>
    </source>
</evidence>
<dbReference type="Pfam" id="PF18317">
    <property type="entry name" value="SDH_C"/>
    <property type="match status" value="1"/>
</dbReference>
<comment type="pathway">
    <text evidence="1 5">Metabolic intermediate biosynthesis; chorismate biosynthesis; chorismate from D-erythrose 4-phosphate and phosphoenolpyruvate: step 4/7.</text>
</comment>
<feature type="binding site" evidence="5">
    <location>
        <position position="216"/>
    </location>
    <ligand>
        <name>shikimate</name>
        <dbReference type="ChEBI" id="CHEBI:36208"/>
    </ligand>
</feature>
<dbReference type="Pfam" id="PF01488">
    <property type="entry name" value="Shikimate_DH"/>
    <property type="match status" value="1"/>
</dbReference>
<feature type="binding site" evidence="5">
    <location>
        <begin position="14"/>
        <end position="16"/>
    </location>
    <ligand>
        <name>shikimate</name>
        <dbReference type="ChEBI" id="CHEBI:36208"/>
    </ligand>
</feature>
<feature type="binding site" evidence="5">
    <location>
        <position position="89"/>
    </location>
    <ligand>
        <name>shikimate</name>
        <dbReference type="ChEBI" id="CHEBI:36208"/>
    </ligand>
</feature>
<keyword evidence="5" id="KW-0028">Amino-acid biosynthesis</keyword>
<dbReference type="PANTHER" id="PTHR21089">
    <property type="entry name" value="SHIKIMATE DEHYDROGENASE"/>
    <property type="match status" value="1"/>
</dbReference>
<comment type="subunit">
    <text evidence="5">Homodimer.</text>
</comment>
<dbReference type="InterPro" id="IPR036291">
    <property type="entry name" value="NAD(P)-bd_dom_sf"/>
</dbReference>
<evidence type="ECO:0000259" key="8">
    <source>
        <dbReference type="Pfam" id="PF18317"/>
    </source>
</evidence>
<dbReference type="GO" id="GO:0050661">
    <property type="term" value="F:NADP binding"/>
    <property type="evidence" value="ECO:0007669"/>
    <property type="project" value="TreeGrafter"/>
</dbReference>
<sequence length="278" mass="28708">MPRLGVLGWPVAHSRSPAMHGAALRRTGLDARGWTYQLLPVPPALFDETVRALPATGFVGANVTIPHKEAALALATDATPRARAIGAANTLTFGADGAIHADNTDAPGTIAALPQDLALDGARAIVLGAGGSARAVVWALREAGARTAVWNRSPDRARELAADLDVEALTAIPSGGAELLVNCTAVGLHDPARTFKDLPVNADGLGDFRCIADLVYRQGGTELLLAAGRAGCVVVDGLEILVRQGALSFERWTGTTAPLDAMREGARGPADTRPSPDA</sequence>
<evidence type="ECO:0000256" key="1">
    <source>
        <dbReference type="ARBA" id="ARBA00004871"/>
    </source>
</evidence>
<comment type="caution">
    <text evidence="5">Lacks conserved residue(s) required for the propagation of feature annotation.</text>
</comment>
<dbReference type="EMBL" id="PYYB01000002">
    <property type="protein sequence ID" value="PTL56152.1"/>
    <property type="molecule type" value="Genomic_DNA"/>
</dbReference>
<dbReference type="InterPro" id="IPR013708">
    <property type="entry name" value="Shikimate_DH-bd_N"/>
</dbReference>
<keyword evidence="3 5" id="KW-0057">Aromatic amino acid biosynthesis</keyword>
<feature type="active site" description="Proton acceptor" evidence="5">
    <location>
        <position position="68"/>
    </location>
</feature>
<dbReference type="PANTHER" id="PTHR21089:SF1">
    <property type="entry name" value="BIFUNCTIONAL 3-DEHYDROQUINATE DEHYDRATASE_SHIKIMATE DEHYDROGENASE, CHLOROPLASTIC"/>
    <property type="match status" value="1"/>
</dbReference>
<dbReference type="Gene3D" id="3.40.50.10860">
    <property type="entry name" value="Leucine Dehydrogenase, chain A, domain 1"/>
    <property type="match status" value="1"/>
</dbReference>
<feature type="binding site" evidence="5">
    <location>
        <position position="237"/>
    </location>
    <ligand>
        <name>NADP(+)</name>
        <dbReference type="ChEBI" id="CHEBI:58349"/>
    </ligand>
</feature>
<keyword evidence="10" id="KW-1185">Reference proteome</keyword>
<feature type="domain" description="Quinate/shikimate 5-dehydrogenase/glutamyl-tRNA reductase" evidence="6">
    <location>
        <begin position="119"/>
        <end position="170"/>
    </location>
</feature>
<feature type="domain" description="Shikimate dehydrogenase substrate binding N-terminal" evidence="7">
    <location>
        <begin position="6"/>
        <end position="91"/>
    </location>
</feature>
<dbReference type="AlphaFoldDB" id="A0A2T4UEK9"/>
<evidence type="ECO:0000256" key="2">
    <source>
        <dbReference type="ARBA" id="ARBA00012962"/>
    </source>
</evidence>
<comment type="caution">
    <text evidence="9">The sequence shown here is derived from an EMBL/GenBank/DDBJ whole genome shotgun (WGS) entry which is preliminary data.</text>
</comment>
<dbReference type="OrthoDB" id="9776868at2"/>
<reference evidence="9 10" key="1">
    <citation type="submission" date="2018-03" db="EMBL/GenBank/DDBJ databases">
        <title>Aquarubrobacter algicola gen. nov., sp. nov., a novel actinobacterium isolated from shallow eutrophic lake during the end of cyanobacterial harmful algal blooms.</title>
        <authorList>
            <person name="Chun S.J."/>
        </authorList>
    </citation>
    <scope>NUCLEOTIDE SEQUENCE [LARGE SCALE GENOMIC DNA]</scope>
    <source>
        <strain evidence="9 10">Seoho-28</strain>
    </source>
</reference>
<keyword evidence="5" id="KW-0521">NADP</keyword>
<dbReference type="GO" id="GO:0019632">
    <property type="term" value="P:shikimate metabolic process"/>
    <property type="evidence" value="ECO:0007669"/>
    <property type="project" value="TreeGrafter"/>
</dbReference>
<evidence type="ECO:0000259" key="7">
    <source>
        <dbReference type="Pfam" id="PF08501"/>
    </source>
</evidence>
<feature type="binding site" evidence="5">
    <location>
        <position position="105"/>
    </location>
    <ligand>
        <name>shikimate</name>
        <dbReference type="ChEBI" id="CHEBI:36208"/>
    </ligand>
</feature>
<evidence type="ECO:0000259" key="6">
    <source>
        <dbReference type="Pfam" id="PF01488"/>
    </source>
</evidence>
<evidence type="ECO:0000313" key="10">
    <source>
        <dbReference type="Proteomes" id="UP000240739"/>
    </source>
</evidence>
<dbReference type="GO" id="GO:0008652">
    <property type="term" value="P:amino acid biosynthetic process"/>
    <property type="evidence" value="ECO:0007669"/>
    <property type="project" value="UniProtKB-KW"/>
</dbReference>
<dbReference type="GO" id="GO:0009423">
    <property type="term" value="P:chorismate biosynthetic process"/>
    <property type="evidence" value="ECO:0007669"/>
    <property type="project" value="UniProtKB-UniRule"/>
</dbReference>
<dbReference type="GO" id="GO:0009073">
    <property type="term" value="P:aromatic amino acid family biosynthetic process"/>
    <property type="evidence" value="ECO:0007669"/>
    <property type="project" value="UniProtKB-KW"/>
</dbReference>
<dbReference type="InterPro" id="IPR041121">
    <property type="entry name" value="SDH_C"/>
</dbReference>
<keyword evidence="5" id="KW-0560">Oxidoreductase</keyword>
<dbReference type="InterPro" id="IPR022893">
    <property type="entry name" value="Shikimate_DH_fam"/>
</dbReference>
<protein>
    <recommendedName>
        <fullName evidence="2 5">Shikimate dehydrogenase (NADP(+))</fullName>
        <shortName evidence="5">SDH</shortName>
        <ecNumber evidence="2 5">1.1.1.25</ecNumber>
    </recommendedName>
</protein>
<dbReference type="SUPFAM" id="SSF53223">
    <property type="entry name" value="Aminoacid dehydrogenase-like, N-terminal domain"/>
    <property type="match status" value="1"/>
</dbReference>
<feature type="domain" description="SDH C-terminal" evidence="8">
    <location>
        <begin position="237"/>
        <end position="264"/>
    </location>
</feature>
<evidence type="ECO:0000313" key="9">
    <source>
        <dbReference type="EMBL" id="PTL56152.1"/>
    </source>
</evidence>
<dbReference type="CDD" id="cd01065">
    <property type="entry name" value="NAD_bind_Shikimate_DH"/>
    <property type="match status" value="1"/>
</dbReference>
<accession>A0A2T4UEK9</accession>
<organism evidence="9 10">
    <name type="scientific">Paraconexibacter algicola</name>
    <dbReference type="NCBI Taxonomy" id="2133960"/>
    <lineage>
        <taxon>Bacteria</taxon>
        <taxon>Bacillati</taxon>
        <taxon>Actinomycetota</taxon>
        <taxon>Thermoleophilia</taxon>
        <taxon>Solirubrobacterales</taxon>
        <taxon>Paraconexibacteraceae</taxon>
        <taxon>Paraconexibacter</taxon>
    </lineage>
</organism>
<comment type="similarity">
    <text evidence="5">Belongs to the shikimate dehydrogenase family.</text>
</comment>
<dbReference type="GO" id="GO:0004764">
    <property type="term" value="F:shikimate 3-dehydrogenase (NADP+) activity"/>
    <property type="evidence" value="ECO:0007669"/>
    <property type="project" value="UniProtKB-UniRule"/>
</dbReference>
<dbReference type="Proteomes" id="UP000240739">
    <property type="component" value="Unassembled WGS sequence"/>
</dbReference>
<dbReference type="Gene3D" id="3.40.50.720">
    <property type="entry name" value="NAD(P)-binding Rossmann-like Domain"/>
    <property type="match status" value="1"/>
</dbReference>
<feature type="binding site" evidence="5">
    <location>
        <position position="244"/>
    </location>
    <ligand>
        <name>shikimate</name>
        <dbReference type="ChEBI" id="CHEBI:36208"/>
    </ligand>
</feature>
<dbReference type="UniPathway" id="UPA00053">
    <property type="reaction ID" value="UER00087"/>
</dbReference>
<proteinExistence type="inferred from homology"/>
<name>A0A2T4UEK9_9ACTN</name>
<gene>
    <name evidence="5" type="primary">aroE</name>
    <name evidence="9" type="ORF">C7Y72_14255</name>
</gene>
<dbReference type="EC" id="1.1.1.25" evidence="2 5"/>
<evidence type="ECO:0000256" key="4">
    <source>
        <dbReference type="ARBA" id="ARBA00049442"/>
    </source>
</evidence>
<feature type="binding site" evidence="5">
    <location>
        <position position="214"/>
    </location>
    <ligand>
        <name>NADP(+)</name>
        <dbReference type="ChEBI" id="CHEBI:58349"/>
    </ligand>
</feature>
<dbReference type="InterPro" id="IPR046346">
    <property type="entry name" value="Aminoacid_DH-like_N_sf"/>
</dbReference>
<evidence type="ECO:0000256" key="5">
    <source>
        <dbReference type="HAMAP-Rule" id="MF_00222"/>
    </source>
</evidence>
<feature type="binding site" evidence="5">
    <location>
        <position position="64"/>
    </location>
    <ligand>
        <name>shikimate</name>
        <dbReference type="ChEBI" id="CHEBI:36208"/>
    </ligand>
</feature>
<dbReference type="HAMAP" id="MF_00222">
    <property type="entry name" value="Shikimate_DH_AroE"/>
    <property type="match status" value="1"/>
</dbReference>